<organism evidence="1 2">
    <name type="scientific">Cellulosimicrobium funkei</name>
    <dbReference type="NCBI Taxonomy" id="264251"/>
    <lineage>
        <taxon>Bacteria</taxon>
        <taxon>Bacillati</taxon>
        <taxon>Actinomycetota</taxon>
        <taxon>Actinomycetes</taxon>
        <taxon>Micrococcales</taxon>
        <taxon>Promicromonosporaceae</taxon>
        <taxon>Cellulosimicrobium</taxon>
    </lineage>
</organism>
<dbReference type="PATRIC" id="fig|264251.5.peg.3082"/>
<dbReference type="EMBL" id="JNBQ01000024">
    <property type="protein sequence ID" value="KLN33877.1"/>
    <property type="molecule type" value="Genomic_DNA"/>
</dbReference>
<reference evidence="1 2" key="1">
    <citation type="submission" date="2014-05" db="EMBL/GenBank/DDBJ databases">
        <title>Cellulosimicrobium funkei U11 genome.</title>
        <authorList>
            <person name="Hu C."/>
            <person name="Gong Y."/>
            <person name="Wan W."/>
            <person name="Jiang M."/>
        </authorList>
    </citation>
    <scope>NUCLEOTIDE SEQUENCE [LARGE SCALE GENOMIC DNA]</scope>
    <source>
        <strain evidence="1 2">U11</strain>
    </source>
</reference>
<proteinExistence type="predicted"/>
<gene>
    <name evidence="1" type="ORF">FB00_15140</name>
</gene>
<evidence type="ECO:0000313" key="2">
    <source>
        <dbReference type="Proteomes" id="UP000035265"/>
    </source>
</evidence>
<keyword evidence="2" id="KW-1185">Reference proteome</keyword>
<comment type="caution">
    <text evidence="1">The sequence shown here is derived from an EMBL/GenBank/DDBJ whole genome shotgun (WGS) entry which is preliminary data.</text>
</comment>
<dbReference type="RefSeq" id="WP_047233702.1">
    <property type="nucleotide sequence ID" value="NZ_JNBQ01000024.1"/>
</dbReference>
<dbReference type="STRING" id="264251.FB00_15140"/>
<evidence type="ECO:0000313" key="1">
    <source>
        <dbReference type="EMBL" id="KLN33877.1"/>
    </source>
</evidence>
<accession>A0A0H2L113</accession>
<name>A0A0H2L113_9MICO</name>
<dbReference type="Proteomes" id="UP000035265">
    <property type="component" value="Unassembled WGS sequence"/>
</dbReference>
<protein>
    <submittedName>
        <fullName evidence="1">Uncharacterized protein</fullName>
    </submittedName>
</protein>
<dbReference type="AlphaFoldDB" id="A0A0H2L113"/>
<sequence>MASDGTDPGPFPDPFDHQVTQDGRVRVARGGRVVVTVAGTAADRLVVALERAEARDDEGEVQLLLARATGNYRRGNEKRAHRP</sequence>